<dbReference type="PANTHER" id="PTHR30525">
    <property type="entry name" value="1-DEOXY-D-XYLULOSE 5-PHOSPHATE REDUCTOISOMERASE"/>
    <property type="match status" value="1"/>
</dbReference>
<comment type="similarity">
    <text evidence="2 9">Belongs to the DXR family.</text>
</comment>
<gene>
    <name evidence="9" type="primary">dxr</name>
    <name evidence="13" type="ORF">Bccel_0168</name>
</gene>
<dbReference type="EC" id="1.1.1.267" evidence="9"/>
<dbReference type="NCBIfam" id="NF009114">
    <property type="entry name" value="PRK12464.1"/>
    <property type="match status" value="1"/>
</dbReference>
<feature type="domain" description="DXP reductoisomerase C-terminal" evidence="12">
    <location>
        <begin position="258"/>
        <end position="373"/>
    </location>
</feature>
<feature type="domain" description="1-deoxy-D-xylulose 5-phosphate reductoisomerase N-terminal" evidence="10">
    <location>
        <begin position="5"/>
        <end position="129"/>
    </location>
</feature>
<dbReference type="PATRIC" id="fig|398512.5.peg.178"/>
<comment type="caution">
    <text evidence="9">Lacks conserved residue(s) required for the propagation of feature annotation.</text>
</comment>
<sequence length="380" mass="41747">MAKNISILGSTGSIGIQSLDVARNLKIKVSGLSANSNVDLLEKQAREFMPRVVAINNDSLRSDLESRLKGLPIEVLSGLDGLKAVAAMDEIDTVVTSIVGIAGLIPTLEAVKKGKDIALANKETLVTAGNIVMSEAKKYNVKILPVDSEHSAIFQCLMGNNLNRVSKLILTASGGPFRGRFYEELKEVTLKDALNHPNWVMGSKITIDSASLMNKGLEVIEAKWLFDIPIERIDVLIHPQSVIHSMVEYSDGSVLAQLGSPDMRIPIQFALTYPDRCHNDFSKLDLLKTRNLTFEEPDIKSFPCLGLAFYALKEGGTMPAVLNAANEVAVRLFLEEKIRFIDIPVIIEEAMGKHQKNNNPSLEDIIEVDNDTRIMILNKS</sequence>
<evidence type="ECO:0000313" key="14">
    <source>
        <dbReference type="Proteomes" id="UP000036923"/>
    </source>
</evidence>
<keyword evidence="7 9" id="KW-0414">Isoprene biosynthesis</keyword>
<comment type="catalytic activity">
    <reaction evidence="8">
        <text>2-C-methyl-D-erythritol 4-phosphate + NADP(+) = 1-deoxy-D-xylulose 5-phosphate + NADPH + H(+)</text>
        <dbReference type="Rhea" id="RHEA:13717"/>
        <dbReference type="ChEBI" id="CHEBI:15378"/>
        <dbReference type="ChEBI" id="CHEBI:57783"/>
        <dbReference type="ChEBI" id="CHEBI:57792"/>
        <dbReference type="ChEBI" id="CHEBI:58262"/>
        <dbReference type="ChEBI" id="CHEBI:58349"/>
        <dbReference type="EC" id="1.1.1.267"/>
    </reaction>
    <physiologicalReaction direction="right-to-left" evidence="8">
        <dbReference type="Rhea" id="RHEA:13719"/>
    </physiologicalReaction>
</comment>
<dbReference type="OrthoDB" id="9806546at2"/>
<dbReference type="SUPFAM" id="SSF51735">
    <property type="entry name" value="NAD(P)-binding Rossmann-fold domains"/>
    <property type="match status" value="1"/>
</dbReference>
<feature type="binding site" evidence="9">
    <location>
        <position position="14"/>
    </location>
    <ligand>
        <name>NADPH</name>
        <dbReference type="ChEBI" id="CHEBI:57783"/>
    </ligand>
</feature>
<feature type="binding site" evidence="9">
    <location>
        <position position="11"/>
    </location>
    <ligand>
        <name>NADPH</name>
        <dbReference type="ChEBI" id="CHEBI:57783"/>
    </ligand>
</feature>
<keyword evidence="5 9" id="KW-0560">Oxidoreductase</keyword>
<accession>A0A0L6JGA8</accession>
<reference evidence="14" key="1">
    <citation type="submission" date="2015-07" db="EMBL/GenBank/DDBJ databases">
        <title>Near-Complete Genome Sequence of the Cellulolytic Bacterium Bacteroides (Pseudobacteroides) cellulosolvens ATCC 35603.</title>
        <authorList>
            <person name="Dassa B."/>
            <person name="Utturkar S.M."/>
            <person name="Klingeman D.M."/>
            <person name="Hurt R.A."/>
            <person name="Keller M."/>
            <person name="Xu J."/>
            <person name="Reddy Y.H.K."/>
            <person name="Borovok I."/>
            <person name="Grinberg I.R."/>
            <person name="Lamed R."/>
            <person name="Zhivin O."/>
            <person name="Bayer E.A."/>
            <person name="Brown S.D."/>
        </authorList>
    </citation>
    <scope>NUCLEOTIDE SEQUENCE [LARGE SCALE GENOMIC DNA]</scope>
    <source>
        <strain evidence="14">DSM 2933</strain>
    </source>
</reference>
<dbReference type="eggNOG" id="COG0743">
    <property type="taxonomic scope" value="Bacteria"/>
</dbReference>
<feature type="binding site" evidence="9">
    <location>
        <position position="12"/>
    </location>
    <ligand>
        <name>NADPH</name>
        <dbReference type="ChEBI" id="CHEBI:57783"/>
    </ligand>
</feature>
<dbReference type="InterPro" id="IPR013512">
    <property type="entry name" value="DXP_reductoisomerase_N"/>
</dbReference>
<comment type="pathway">
    <text evidence="1 9">Isoprenoid biosynthesis; isopentenyl diphosphate biosynthesis via DXP pathway; isopentenyl diphosphate from 1-deoxy-D-xylulose 5-phosphate: step 1/6.</text>
</comment>
<evidence type="ECO:0000256" key="7">
    <source>
        <dbReference type="ARBA" id="ARBA00023229"/>
    </source>
</evidence>
<comment type="caution">
    <text evidence="13">The sequence shown here is derived from an EMBL/GenBank/DDBJ whole genome shotgun (WGS) entry which is preliminary data.</text>
</comment>
<feature type="binding site" evidence="9">
    <location>
        <position position="214"/>
    </location>
    <ligand>
        <name>1-deoxy-D-xylulose 5-phosphate</name>
        <dbReference type="ChEBI" id="CHEBI:57792"/>
    </ligand>
</feature>
<keyword evidence="4 9" id="KW-0521">NADP</keyword>
<feature type="binding site" evidence="9">
    <location>
        <position position="215"/>
    </location>
    <ligand>
        <name>1-deoxy-D-xylulose 5-phosphate</name>
        <dbReference type="ChEBI" id="CHEBI:57792"/>
    </ligand>
</feature>
<feature type="binding site" evidence="9">
    <location>
        <position position="121"/>
    </location>
    <ligand>
        <name>NADPH</name>
        <dbReference type="ChEBI" id="CHEBI:57783"/>
    </ligand>
</feature>
<feature type="binding site" evidence="9">
    <location>
        <position position="173"/>
    </location>
    <ligand>
        <name>1-deoxy-D-xylulose 5-phosphate</name>
        <dbReference type="ChEBI" id="CHEBI:57792"/>
    </ligand>
</feature>
<dbReference type="STRING" id="398512.Bccel_0168"/>
<dbReference type="HAMAP" id="MF_00183">
    <property type="entry name" value="DXP_reductoisom"/>
    <property type="match status" value="1"/>
</dbReference>
<dbReference type="RefSeq" id="WP_036939566.1">
    <property type="nucleotide sequence ID" value="NZ_JQKC01000009.1"/>
</dbReference>
<evidence type="ECO:0000256" key="9">
    <source>
        <dbReference type="HAMAP-Rule" id="MF_00183"/>
    </source>
</evidence>
<evidence type="ECO:0000256" key="6">
    <source>
        <dbReference type="ARBA" id="ARBA00023211"/>
    </source>
</evidence>
<name>A0A0L6JGA8_9FIRM</name>
<keyword evidence="6 9" id="KW-0464">Manganese</keyword>
<dbReference type="Gene3D" id="1.10.1740.10">
    <property type="match status" value="1"/>
</dbReference>
<organism evidence="13 14">
    <name type="scientific">Pseudobacteroides cellulosolvens ATCC 35603 = DSM 2933</name>
    <dbReference type="NCBI Taxonomy" id="398512"/>
    <lineage>
        <taxon>Bacteria</taxon>
        <taxon>Bacillati</taxon>
        <taxon>Bacillota</taxon>
        <taxon>Clostridia</taxon>
        <taxon>Eubacteriales</taxon>
        <taxon>Oscillospiraceae</taxon>
        <taxon>Pseudobacteroides</taxon>
    </lineage>
</organism>
<dbReference type="GO" id="GO:0070402">
    <property type="term" value="F:NADPH binding"/>
    <property type="evidence" value="ECO:0007669"/>
    <property type="project" value="InterPro"/>
</dbReference>
<dbReference type="GO" id="GO:0051484">
    <property type="term" value="P:isopentenyl diphosphate biosynthetic process, methylerythritol 4-phosphate pathway involved in terpenoid biosynthetic process"/>
    <property type="evidence" value="ECO:0007669"/>
    <property type="project" value="TreeGrafter"/>
</dbReference>
<feature type="binding site" evidence="9">
    <location>
        <position position="209"/>
    </location>
    <ligand>
        <name>1-deoxy-D-xylulose 5-phosphate</name>
        <dbReference type="ChEBI" id="CHEBI:57792"/>
    </ligand>
</feature>
<evidence type="ECO:0000256" key="2">
    <source>
        <dbReference type="ARBA" id="ARBA00006825"/>
    </source>
</evidence>
<feature type="binding site" evidence="9">
    <location>
        <position position="148"/>
    </location>
    <ligand>
        <name>1-deoxy-D-xylulose 5-phosphate</name>
        <dbReference type="ChEBI" id="CHEBI:57792"/>
    </ligand>
</feature>
<dbReference type="InterPro" id="IPR036169">
    <property type="entry name" value="DXPR_C_sf"/>
</dbReference>
<feature type="binding site" evidence="9">
    <location>
        <position position="149"/>
    </location>
    <ligand>
        <name>Mn(2+)</name>
        <dbReference type="ChEBI" id="CHEBI:29035"/>
    </ligand>
</feature>
<evidence type="ECO:0000313" key="13">
    <source>
        <dbReference type="EMBL" id="KNY24911.1"/>
    </source>
</evidence>
<evidence type="ECO:0000256" key="8">
    <source>
        <dbReference type="ARBA" id="ARBA00048543"/>
    </source>
</evidence>
<feature type="binding site" evidence="9">
    <location>
        <position position="218"/>
    </location>
    <ligand>
        <name>1-deoxy-D-xylulose 5-phosphate</name>
        <dbReference type="ChEBI" id="CHEBI:57792"/>
    </ligand>
</feature>
<comment type="function">
    <text evidence="9">Catalyzes the NADPH-dependent rearrangement and reduction of 1-deoxy-D-xylulose-5-phosphate (DXP) to 2-C-methyl-D-erythritol 4-phosphate (MEP).</text>
</comment>
<feature type="binding site" evidence="9">
    <location>
        <position position="202"/>
    </location>
    <ligand>
        <name>NADPH</name>
        <dbReference type="ChEBI" id="CHEBI:57783"/>
    </ligand>
</feature>
<dbReference type="InterPro" id="IPR003821">
    <property type="entry name" value="DXP_reductoisomerase"/>
</dbReference>
<dbReference type="InterPro" id="IPR026877">
    <property type="entry name" value="DXPR_C"/>
</dbReference>
<feature type="binding site" evidence="9">
    <location>
        <position position="196"/>
    </location>
    <ligand>
        <name>1-deoxy-D-xylulose 5-phosphate</name>
        <dbReference type="ChEBI" id="CHEBI:57792"/>
    </ligand>
</feature>
<dbReference type="Pfam" id="PF08436">
    <property type="entry name" value="DXP_redisom_C"/>
    <property type="match status" value="1"/>
</dbReference>
<evidence type="ECO:0000256" key="1">
    <source>
        <dbReference type="ARBA" id="ARBA00005094"/>
    </source>
</evidence>
<feature type="domain" description="1-deoxy-D-xylulose 5-phosphate reductoisomerase C-terminal" evidence="11">
    <location>
        <begin position="143"/>
        <end position="226"/>
    </location>
</feature>
<keyword evidence="3 9" id="KW-0479">Metal-binding</keyword>
<keyword evidence="14" id="KW-1185">Reference proteome</keyword>
<proteinExistence type="inferred from homology"/>
<dbReference type="GO" id="GO:0016853">
    <property type="term" value="F:isomerase activity"/>
    <property type="evidence" value="ECO:0007669"/>
    <property type="project" value="UniProtKB-KW"/>
</dbReference>
<dbReference type="NCBIfam" id="TIGR00243">
    <property type="entry name" value="Dxr"/>
    <property type="match status" value="1"/>
</dbReference>
<feature type="binding site" evidence="9">
    <location>
        <position position="147"/>
    </location>
    <ligand>
        <name>Mn(2+)</name>
        <dbReference type="ChEBI" id="CHEBI:29035"/>
    </ligand>
</feature>
<evidence type="ECO:0000259" key="10">
    <source>
        <dbReference type="Pfam" id="PF02670"/>
    </source>
</evidence>
<evidence type="ECO:0000259" key="11">
    <source>
        <dbReference type="Pfam" id="PF08436"/>
    </source>
</evidence>
<evidence type="ECO:0000256" key="5">
    <source>
        <dbReference type="ARBA" id="ARBA00023002"/>
    </source>
</evidence>
<feature type="binding site" evidence="9">
    <location>
        <position position="123"/>
    </location>
    <ligand>
        <name>NADPH</name>
        <dbReference type="ChEBI" id="CHEBI:57783"/>
    </ligand>
</feature>
<dbReference type="SUPFAM" id="SSF69055">
    <property type="entry name" value="1-deoxy-D-xylulose-5-phosphate reductoisomerase, C-terminal domain"/>
    <property type="match status" value="1"/>
</dbReference>
<feature type="binding site" evidence="9">
    <location>
        <position position="13"/>
    </location>
    <ligand>
        <name>NADPH</name>
        <dbReference type="ChEBI" id="CHEBI:57783"/>
    </ligand>
</feature>
<dbReference type="InterPro" id="IPR036291">
    <property type="entry name" value="NAD(P)-bd_dom_sf"/>
</dbReference>
<dbReference type="GO" id="GO:0030145">
    <property type="term" value="F:manganese ion binding"/>
    <property type="evidence" value="ECO:0007669"/>
    <property type="project" value="TreeGrafter"/>
</dbReference>
<feature type="binding site" evidence="9">
    <location>
        <position position="122"/>
    </location>
    <ligand>
        <name>1-deoxy-D-xylulose 5-phosphate</name>
        <dbReference type="ChEBI" id="CHEBI:57792"/>
    </ligand>
</feature>
<dbReference type="EMBL" id="LGTC01000001">
    <property type="protein sequence ID" value="KNY24911.1"/>
    <property type="molecule type" value="Genomic_DNA"/>
</dbReference>
<dbReference type="UniPathway" id="UPA00056">
    <property type="reaction ID" value="UER00092"/>
</dbReference>
<dbReference type="InterPro" id="IPR013644">
    <property type="entry name" value="DXP_reductoisomerase_C"/>
</dbReference>
<dbReference type="PIRSF" id="PIRSF006205">
    <property type="entry name" value="Dxp_reductismrs"/>
    <property type="match status" value="1"/>
</dbReference>
<evidence type="ECO:0000256" key="4">
    <source>
        <dbReference type="ARBA" id="ARBA00022857"/>
    </source>
</evidence>
<dbReference type="Proteomes" id="UP000036923">
    <property type="component" value="Unassembled WGS sequence"/>
</dbReference>
<dbReference type="Pfam" id="PF13288">
    <property type="entry name" value="DXPR_C"/>
    <property type="match status" value="1"/>
</dbReference>
<dbReference type="SUPFAM" id="SSF55347">
    <property type="entry name" value="Glyceraldehyde-3-phosphate dehydrogenase-like, C-terminal domain"/>
    <property type="match status" value="1"/>
</dbReference>
<dbReference type="FunFam" id="3.40.50.720:FF:000045">
    <property type="entry name" value="1-deoxy-D-xylulose 5-phosphate reductoisomerase"/>
    <property type="match status" value="1"/>
</dbReference>
<feature type="binding site" evidence="9">
    <location>
        <position position="218"/>
    </location>
    <ligand>
        <name>Mn(2+)</name>
        <dbReference type="ChEBI" id="CHEBI:29035"/>
    </ligand>
</feature>
<keyword evidence="9" id="KW-0460">Magnesium</keyword>
<feature type="binding site" evidence="9">
    <location>
        <position position="149"/>
    </location>
    <ligand>
        <name>1-deoxy-D-xylulose 5-phosphate</name>
        <dbReference type="ChEBI" id="CHEBI:57792"/>
    </ligand>
</feature>
<dbReference type="AlphaFoldDB" id="A0A0L6JGA8"/>
<protein>
    <recommendedName>
        <fullName evidence="9">1-deoxy-D-xylulose 5-phosphate reductoisomerase</fullName>
        <shortName evidence="9">DXP reductoisomerase</shortName>
        <ecNumber evidence="9">1.1.1.267</ecNumber>
    </recommendedName>
    <alternativeName>
        <fullName evidence="9">1-deoxyxylulose-5-phosphate reductoisomerase</fullName>
    </alternativeName>
    <alternativeName>
        <fullName evidence="9">2-C-methyl-D-erythritol 4-phosphate synthase</fullName>
    </alternativeName>
</protein>
<dbReference type="Gene3D" id="3.40.50.720">
    <property type="entry name" value="NAD(P)-binding Rossmann-like Domain"/>
    <property type="match status" value="1"/>
</dbReference>
<feature type="binding site" evidence="9">
    <location>
        <position position="37"/>
    </location>
    <ligand>
        <name>NADPH</name>
        <dbReference type="ChEBI" id="CHEBI:57783"/>
    </ligand>
</feature>
<keyword evidence="13" id="KW-0413">Isomerase</keyword>
<comment type="cofactor">
    <cofactor evidence="9">
        <name>Mg(2+)</name>
        <dbReference type="ChEBI" id="CHEBI:18420"/>
    </cofactor>
    <cofactor evidence="9">
        <name>Mn(2+)</name>
        <dbReference type="ChEBI" id="CHEBI:29035"/>
    </cofactor>
</comment>
<dbReference type="Pfam" id="PF02670">
    <property type="entry name" value="DXP_reductoisom"/>
    <property type="match status" value="1"/>
</dbReference>
<evidence type="ECO:0000259" key="12">
    <source>
        <dbReference type="Pfam" id="PF13288"/>
    </source>
</evidence>
<dbReference type="GO" id="GO:0030604">
    <property type="term" value="F:1-deoxy-D-xylulose-5-phosphate reductoisomerase activity"/>
    <property type="evidence" value="ECO:0007669"/>
    <property type="project" value="UniProtKB-UniRule"/>
</dbReference>
<evidence type="ECO:0000256" key="3">
    <source>
        <dbReference type="ARBA" id="ARBA00022723"/>
    </source>
</evidence>
<dbReference type="PANTHER" id="PTHR30525:SF0">
    <property type="entry name" value="1-DEOXY-D-XYLULOSE 5-PHOSPHATE REDUCTOISOMERASE, CHLOROPLASTIC"/>
    <property type="match status" value="1"/>
</dbReference>